<comment type="cofactor">
    <cofactor evidence="1 6">
        <name>pyridoxal 5'-phosphate</name>
        <dbReference type="ChEBI" id="CHEBI:597326"/>
    </cofactor>
</comment>
<dbReference type="Gene3D" id="3.90.1150.10">
    <property type="entry name" value="Aspartate Aminotransferase, domain 1"/>
    <property type="match status" value="1"/>
</dbReference>
<evidence type="ECO:0000313" key="9">
    <source>
        <dbReference type="Proteomes" id="UP000197092"/>
    </source>
</evidence>
<proteinExistence type="inferred from homology"/>
<dbReference type="Proteomes" id="UP000197092">
    <property type="component" value="Chromosome 2"/>
</dbReference>
<dbReference type="PROSITE" id="PS00853">
    <property type="entry name" value="BETA_ELIM_LYASE"/>
    <property type="match status" value="1"/>
</dbReference>
<evidence type="ECO:0000256" key="3">
    <source>
        <dbReference type="ARBA" id="ARBA00011881"/>
    </source>
</evidence>
<dbReference type="InterPro" id="IPR015421">
    <property type="entry name" value="PyrdxlP-dep_Trfase_major"/>
</dbReference>
<feature type="domain" description="Aromatic amino acid beta-eliminating lyase/threonine aldolase" evidence="7">
    <location>
        <begin position="46"/>
        <end position="431"/>
    </location>
</feature>
<reference evidence="9" key="1">
    <citation type="submission" date="2016-12" db="EMBL/GenBank/DDBJ databases">
        <title>Comparative genomic analysis reveals the diversity, evolution, and environmental adaptation strategies of the genus Vibrio.</title>
        <authorList>
            <person name="Lin H."/>
            <person name="Wang X."/>
            <person name="Zhang X.-H."/>
        </authorList>
    </citation>
    <scope>NUCLEOTIDE SEQUENCE [LARGE SCALE GENOMIC DNA]</scope>
    <source>
        <strain evidence="9">QT6D1</strain>
    </source>
</reference>
<evidence type="ECO:0000256" key="6">
    <source>
        <dbReference type="PIRSR" id="PIRSR611166-50"/>
    </source>
</evidence>
<keyword evidence="4 6" id="KW-0663">Pyridoxal phosphate</keyword>
<dbReference type="PIRSF" id="PIRSF001386">
    <property type="entry name" value="Trpase"/>
    <property type="match status" value="1"/>
</dbReference>
<dbReference type="PANTHER" id="PTHR32325">
    <property type="entry name" value="BETA-ELIMINATING LYASE-LIKE PROTEIN-RELATED"/>
    <property type="match status" value="1"/>
</dbReference>
<dbReference type="InterPro" id="IPR015422">
    <property type="entry name" value="PyrdxlP-dep_Trfase_small"/>
</dbReference>
<dbReference type="PANTHER" id="PTHR32325:SF4">
    <property type="entry name" value="TRYPTOPHANASE"/>
    <property type="match status" value="1"/>
</dbReference>
<comment type="similarity">
    <text evidence="2">Belongs to the beta-eliminating lyase family.</text>
</comment>
<evidence type="ECO:0000259" key="7">
    <source>
        <dbReference type="Pfam" id="PF01212"/>
    </source>
</evidence>
<dbReference type="Pfam" id="PF01212">
    <property type="entry name" value="Beta_elim_lyase"/>
    <property type="match status" value="1"/>
</dbReference>
<keyword evidence="5" id="KW-0456">Lyase</keyword>
<name>A0AAN1FLX2_9VIBR</name>
<dbReference type="RefSeq" id="WP_088878568.1">
    <property type="nucleotide sequence ID" value="NZ_CP018309.1"/>
</dbReference>
<evidence type="ECO:0000256" key="5">
    <source>
        <dbReference type="ARBA" id="ARBA00023239"/>
    </source>
</evidence>
<evidence type="ECO:0000313" key="8">
    <source>
        <dbReference type="EMBL" id="ASI92662.1"/>
    </source>
</evidence>
<comment type="subunit">
    <text evidence="3">Homotetramer.</text>
</comment>
<dbReference type="SUPFAM" id="SSF53383">
    <property type="entry name" value="PLP-dependent transferases"/>
    <property type="match status" value="1"/>
</dbReference>
<dbReference type="InterPro" id="IPR011166">
    <property type="entry name" value="Beta-eliminating_lyase"/>
</dbReference>
<dbReference type="InterPro" id="IPR015424">
    <property type="entry name" value="PyrdxlP-dep_Trfase"/>
</dbReference>
<dbReference type="InterPro" id="IPR018176">
    <property type="entry name" value="Tryptophanase_CS"/>
</dbReference>
<accession>A0AAN1FLX2</accession>
<dbReference type="NCBIfam" id="NF009709">
    <property type="entry name" value="PRK13238.1"/>
    <property type="match status" value="1"/>
</dbReference>
<evidence type="ECO:0000256" key="4">
    <source>
        <dbReference type="ARBA" id="ARBA00022898"/>
    </source>
</evidence>
<organism evidence="8 9">
    <name type="scientific">Vibrio mediterranei</name>
    <dbReference type="NCBI Taxonomy" id="689"/>
    <lineage>
        <taxon>Bacteria</taxon>
        <taxon>Pseudomonadati</taxon>
        <taxon>Pseudomonadota</taxon>
        <taxon>Gammaproteobacteria</taxon>
        <taxon>Vibrionales</taxon>
        <taxon>Vibrionaceae</taxon>
        <taxon>Vibrio</taxon>
    </lineage>
</organism>
<evidence type="ECO:0000256" key="2">
    <source>
        <dbReference type="ARBA" id="ARBA00009721"/>
    </source>
</evidence>
<dbReference type="AlphaFoldDB" id="A0AAN1FLX2"/>
<dbReference type="GO" id="GO:0009072">
    <property type="term" value="P:aromatic amino acid metabolic process"/>
    <property type="evidence" value="ECO:0007669"/>
    <property type="project" value="InterPro"/>
</dbReference>
<gene>
    <name evidence="8" type="primary">tnaA</name>
    <name evidence="8" type="ORF">BSZ05_23090</name>
</gene>
<dbReference type="GO" id="GO:0016830">
    <property type="term" value="F:carbon-carbon lyase activity"/>
    <property type="evidence" value="ECO:0007669"/>
    <property type="project" value="InterPro"/>
</dbReference>
<dbReference type="InterPro" id="IPR001597">
    <property type="entry name" value="ArAA_b-elim_lyase/Thr_aldolase"/>
</dbReference>
<sequence>MKSSPQPYKIKSVEPINLLSREQRYAALERVGFNPFLLKSEEVFIDLLTDSGTGAMSQNQWAAIMVGDESYAGSTSFYNLESAVADIFNYKYTIPVHQGRGAEKILFPVLIDKMRRERGGKEPVFISNYHFDTTAAHVELSGAKAINVVVEEAYALNEHFDWKGNFDLTKLIGYIELHGPENVAAIIITVTCNSMGGQPVSLDNIKAVHDIAKEFDIPVVMDAARFAENAYFIKQRDEHYVDHEISEIVREMFQYADMFTMSAKKDAMVNIGGLCCFKDDEDLYREAQVHCIPMEGFATYGGMSGRDIEALTVGLYEAMDYNYLSTRISQVDRLAQKLASAGIPVQTPTGGHAVFIDARAFLPHLSVGEFPGHALANALYLEAGIRSAEIGSLLLGRDPVTGIQKSSPTELLRLAIPRRTYTNEHMDYVAENLIELKKKKSSIPGYRFTYEPLVLRHFLAQFEPVVKVS</sequence>
<dbReference type="EMBL" id="CP018309">
    <property type="protein sequence ID" value="ASI92662.1"/>
    <property type="molecule type" value="Genomic_DNA"/>
</dbReference>
<protein>
    <submittedName>
        <fullName evidence="8">Tryptophanase</fullName>
    </submittedName>
</protein>
<evidence type="ECO:0000256" key="1">
    <source>
        <dbReference type="ARBA" id="ARBA00001933"/>
    </source>
</evidence>
<dbReference type="KEGG" id="vsh:BSZ05_23090"/>
<dbReference type="Gene3D" id="3.40.640.10">
    <property type="entry name" value="Type I PLP-dependent aspartate aminotransferase-like (Major domain)"/>
    <property type="match status" value="1"/>
</dbReference>
<feature type="modified residue" description="N6-(pyridoxal phosphate)lysine" evidence="6">
    <location>
        <position position="265"/>
    </location>
</feature>